<reference evidence="1" key="1">
    <citation type="submission" date="2013-10" db="EMBL/GenBank/DDBJ databases">
        <authorList>
            <person name="Crossman L."/>
        </authorList>
    </citation>
    <scope>NUCLEOTIDE SEQUENCE</scope>
</reference>
<comment type="caution">
    <text evidence="1">The sequence shown here is derived from an EMBL/GenBank/DDBJ whole genome shotgun (WGS) entry which is preliminary data.</text>
</comment>
<proteinExistence type="predicted"/>
<protein>
    <submittedName>
        <fullName evidence="1">Uncharacterized protein</fullName>
    </submittedName>
</protein>
<gene>
    <name evidence="1" type="ORF">LSCP400_12121</name>
</gene>
<dbReference type="EMBL" id="CBVR010000017">
    <property type="protein sequence ID" value="CDK35404.1"/>
    <property type="molecule type" value="Genomic_DNA"/>
</dbReference>
<name>V6DL59_9LACO</name>
<accession>V6DL59</accession>
<dbReference type="AlphaFoldDB" id="V6DL59"/>
<evidence type="ECO:0000313" key="1">
    <source>
        <dbReference type="EMBL" id="CDK35404.1"/>
    </source>
</evidence>
<organism evidence="1">
    <name type="scientific">Ligilactobacillus salivarius cp400</name>
    <dbReference type="NCBI Taxonomy" id="1273133"/>
    <lineage>
        <taxon>Bacteria</taxon>
        <taxon>Bacillati</taxon>
        <taxon>Bacillota</taxon>
        <taxon>Bacilli</taxon>
        <taxon>Lactobacillales</taxon>
        <taxon>Lactobacillaceae</taxon>
        <taxon>Ligilactobacillus</taxon>
    </lineage>
</organism>
<reference evidence="1" key="2">
    <citation type="journal article" date="2014" name="Genome Announc.">
        <title>Draft Genome Sequence of a Novel Lactobacillus salivarius Strain Isolated from Piglet.</title>
        <authorList>
            <person name="Mackenzie D.A."/>
            <person name="McLay K."/>
            <person name="Roos S."/>
            <person name="Walter J."/>
            <person name="Swarbreck D."/>
            <person name="Drou N."/>
            <person name="Crossman L.C."/>
            <person name="Juge N."/>
        </authorList>
    </citation>
    <scope>NUCLEOTIDE SEQUENCE [LARGE SCALE GENOMIC DNA]</scope>
    <source>
        <strain>cp400</strain>
    </source>
</reference>
<sequence length="200" mass="23193">MTKVIEKLDIEKSDSKLTELLLDQDTNNILIRGFFDEDKVALTFFTIGKLSEYNNGTVVIGNTTVTNEREFLEKGLCEPIPHINLQDTFRIGDLSVRFTKWNKHKNSPFNWNDDFAIFHPVQSVLYSDKNCNDFKKVLSNSKAKKNILLTTNDFCTHPEKLYDEVDAVLILDTTMLDDKHKEEFNNIKRNLIDQGKELPY</sequence>